<protein>
    <submittedName>
        <fullName evidence="2">Uncharacterized protein</fullName>
    </submittedName>
</protein>
<accession>A0AAE1RLC6</accession>
<proteinExistence type="predicted"/>
<keyword evidence="3" id="KW-1185">Reference proteome</keyword>
<evidence type="ECO:0000313" key="2">
    <source>
        <dbReference type="EMBL" id="KAK4352847.1"/>
    </source>
</evidence>
<feature type="signal peptide" evidence="1">
    <location>
        <begin position="1"/>
        <end position="18"/>
    </location>
</feature>
<sequence>MLWQTHQVFLTLPSLLVSFQGKLWVSTSKIITKAVKMQVRKSHQRDKFKDAENVLNLTKFVITQLHQSISTYKLANERQARFMTNQTYGQYKYGPYKFLRSSSTPSLYGPYKYTHQGQPLMTRGHVHLAYDKGP</sequence>
<gene>
    <name evidence="2" type="ORF">RND71_028365</name>
</gene>
<keyword evidence="1" id="KW-0732">Signal</keyword>
<dbReference type="Proteomes" id="UP001291623">
    <property type="component" value="Unassembled WGS sequence"/>
</dbReference>
<dbReference type="EMBL" id="JAVYJV010000015">
    <property type="protein sequence ID" value="KAK4352847.1"/>
    <property type="molecule type" value="Genomic_DNA"/>
</dbReference>
<evidence type="ECO:0000256" key="1">
    <source>
        <dbReference type="SAM" id="SignalP"/>
    </source>
</evidence>
<feature type="chain" id="PRO_5041939344" evidence="1">
    <location>
        <begin position="19"/>
        <end position="134"/>
    </location>
</feature>
<evidence type="ECO:0000313" key="3">
    <source>
        <dbReference type="Proteomes" id="UP001291623"/>
    </source>
</evidence>
<name>A0AAE1RLC6_9SOLA</name>
<organism evidence="2 3">
    <name type="scientific">Anisodus tanguticus</name>
    <dbReference type="NCBI Taxonomy" id="243964"/>
    <lineage>
        <taxon>Eukaryota</taxon>
        <taxon>Viridiplantae</taxon>
        <taxon>Streptophyta</taxon>
        <taxon>Embryophyta</taxon>
        <taxon>Tracheophyta</taxon>
        <taxon>Spermatophyta</taxon>
        <taxon>Magnoliopsida</taxon>
        <taxon>eudicotyledons</taxon>
        <taxon>Gunneridae</taxon>
        <taxon>Pentapetalae</taxon>
        <taxon>asterids</taxon>
        <taxon>lamiids</taxon>
        <taxon>Solanales</taxon>
        <taxon>Solanaceae</taxon>
        <taxon>Solanoideae</taxon>
        <taxon>Hyoscyameae</taxon>
        <taxon>Anisodus</taxon>
    </lineage>
</organism>
<reference evidence="2" key="1">
    <citation type="submission" date="2023-12" db="EMBL/GenBank/DDBJ databases">
        <title>Genome assembly of Anisodus tanguticus.</title>
        <authorList>
            <person name="Wang Y.-J."/>
        </authorList>
    </citation>
    <scope>NUCLEOTIDE SEQUENCE</scope>
    <source>
        <strain evidence="2">KB-2021</strain>
        <tissue evidence="2">Leaf</tissue>
    </source>
</reference>
<dbReference type="AlphaFoldDB" id="A0AAE1RLC6"/>
<comment type="caution">
    <text evidence="2">The sequence shown here is derived from an EMBL/GenBank/DDBJ whole genome shotgun (WGS) entry which is preliminary data.</text>
</comment>